<accession>A0AA37LUF6</accession>
<gene>
    <name evidence="2" type="ORF">ColLi_07509</name>
</gene>
<organism evidence="2 3">
    <name type="scientific">Colletotrichum liriopes</name>
    <dbReference type="NCBI Taxonomy" id="708192"/>
    <lineage>
        <taxon>Eukaryota</taxon>
        <taxon>Fungi</taxon>
        <taxon>Dikarya</taxon>
        <taxon>Ascomycota</taxon>
        <taxon>Pezizomycotina</taxon>
        <taxon>Sordariomycetes</taxon>
        <taxon>Hypocreomycetidae</taxon>
        <taxon>Glomerellales</taxon>
        <taxon>Glomerellaceae</taxon>
        <taxon>Colletotrichum</taxon>
        <taxon>Colletotrichum spaethianum species complex</taxon>
    </lineage>
</organism>
<keyword evidence="1" id="KW-0812">Transmembrane</keyword>
<keyword evidence="3" id="KW-1185">Reference proteome</keyword>
<feature type="transmembrane region" description="Helical" evidence="1">
    <location>
        <begin position="20"/>
        <end position="37"/>
    </location>
</feature>
<reference evidence="2 3" key="1">
    <citation type="submission" date="2021-07" db="EMBL/GenBank/DDBJ databases">
        <title>Genome data of Colletotrichum spaethianum.</title>
        <authorList>
            <person name="Utami Y.D."/>
            <person name="Hiruma K."/>
        </authorList>
    </citation>
    <scope>NUCLEOTIDE SEQUENCE [LARGE SCALE GENOMIC DNA]</scope>
    <source>
        <strain evidence="2 3">MAFF 242679</strain>
    </source>
</reference>
<keyword evidence="1" id="KW-1133">Transmembrane helix</keyword>
<name>A0AA37LUF6_9PEZI</name>
<evidence type="ECO:0000313" key="2">
    <source>
        <dbReference type="EMBL" id="GJC84671.1"/>
    </source>
</evidence>
<protein>
    <submittedName>
        <fullName evidence="2">Uncharacterized protein</fullName>
    </submittedName>
</protein>
<dbReference type="EMBL" id="BPPX01000015">
    <property type="protein sequence ID" value="GJC84671.1"/>
    <property type="molecule type" value="Genomic_DNA"/>
</dbReference>
<keyword evidence="1" id="KW-0472">Membrane</keyword>
<dbReference type="Proteomes" id="UP001055172">
    <property type="component" value="Unassembled WGS sequence"/>
</dbReference>
<proteinExistence type="predicted"/>
<comment type="caution">
    <text evidence="2">The sequence shown here is derived from an EMBL/GenBank/DDBJ whole genome shotgun (WGS) entry which is preliminary data.</text>
</comment>
<dbReference type="AlphaFoldDB" id="A0AA37LUF6"/>
<evidence type="ECO:0000313" key="3">
    <source>
        <dbReference type="Proteomes" id="UP001055172"/>
    </source>
</evidence>
<sequence length="61" mass="7068">MAVGQLDSMLKRDAVFLKEMWSWFAVGAFVIFLRFFVRLRMVGSRGLKGDDYTMLVNMCVL</sequence>
<evidence type="ECO:0000256" key="1">
    <source>
        <dbReference type="SAM" id="Phobius"/>
    </source>
</evidence>